<dbReference type="PANTHER" id="PTHR33223">
    <property type="entry name" value="CCHC-TYPE DOMAIN-CONTAINING PROTEIN"/>
    <property type="match status" value="1"/>
</dbReference>
<dbReference type="Proteomes" id="UP000663829">
    <property type="component" value="Unassembled WGS sequence"/>
</dbReference>
<dbReference type="SMART" id="SM00343">
    <property type="entry name" value="ZnF_C2HC"/>
    <property type="match status" value="1"/>
</dbReference>
<gene>
    <name evidence="5" type="ORF">GPM918_LOCUS28813</name>
    <name evidence="4" type="ORF">OVA965_LOCUS16833</name>
    <name evidence="7" type="ORF">SRO942_LOCUS29337</name>
    <name evidence="6" type="ORF">TMI583_LOCUS16842</name>
</gene>
<evidence type="ECO:0000313" key="7">
    <source>
        <dbReference type="EMBL" id="CAF4141272.1"/>
    </source>
</evidence>
<evidence type="ECO:0000313" key="8">
    <source>
        <dbReference type="Proteomes" id="UP000663829"/>
    </source>
</evidence>
<keyword evidence="8" id="KW-1185">Reference proteome</keyword>
<dbReference type="Proteomes" id="UP000681722">
    <property type="component" value="Unassembled WGS sequence"/>
</dbReference>
<evidence type="ECO:0000313" key="5">
    <source>
        <dbReference type="EMBL" id="CAF1307173.1"/>
    </source>
</evidence>
<dbReference type="InterPro" id="IPR005162">
    <property type="entry name" value="Retrotrans_gag_dom"/>
</dbReference>
<proteinExistence type="predicted"/>
<dbReference type="PROSITE" id="PS50158">
    <property type="entry name" value="ZF_CCHC"/>
    <property type="match status" value="1"/>
</dbReference>
<dbReference type="EMBL" id="CAJNOQ010012750">
    <property type="protein sequence ID" value="CAF1307173.1"/>
    <property type="molecule type" value="Genomic_DNA"/>
</dbReference>
<dbReference type="Proteomes" id="UP000682733">
    <property type="component" value="Unassembled WGS sequence"/>
</dbReference>
<evidence type="ECO:0000313" key="6">
    <source>
        <dbReference type="EMBL" id="CAF3815861.1"/>
    </source>
</evidence>
<comment type="caution">
    <text evidence="5">The sequence shown here is derived from an EMBL/GenBank/DDBJ whole genome shotgun (WGS) entry which is preliminary data.</text>
</comment>
<dbReference type="InterPro" id="IPR036875">
    <property type="entry name" value="Znf_CCHC_sf"/>
</dbReference>
<dbReference type="EMBL" id="CAJOBA010007913">
    <property type="protein sequence ID" value="CAF3815861.1"/>
    <property type="molecule type" value="Genomic_DNA"/>
</dbReference>
<dbReference type="Pfam" id="PF03732">
    <property type="entry name" value="Retrotrans_gag"/>
    <property type="match status" value="1"/>
</dbReference>
<feature type="region of interest" description="Disordered" evidence="2">
    <location>
        <begin position="358"/>
        <end position="385"/>
    </location>
</feature>
<evidence type="ECO:0000256" key="1">
    <source>
        <dbReference type="PROSITE-ProRule" id="PRU00047"/>
    </source>
</evidence>
<feature type="compositionally biased region" description="Polar residues" evidence="2">
    <location>
        <begin position="358"/>
        <end position="367"/>
    </location>
</feature>
<dbReference type="Proteomes" id="UP000677228">
    <property type="component" value="Unassembled WGS sequence"/>
</dbReference>
<dbReference type="Gene3D" id="4.10.60.10">
    <property type="entry name" value="Zinc finger, CCHC-type"/>
    <property type="match status" value="1"/>
</dbReference>
<evidence type="ECO:0000256" key="2">
    <source>
        <dbReference type="SAM" id="MobiDB-lite"/>
    </source>
</evidence>
<dbReference type="InterPro" id="IPR001878">
    <property type="entry name" value="Znf_CCHC"/>
</dbReference>
<keyword evidence="1" id="KW-0862">Zinc</keyword>
<sequence>MTSEQVSIEEAVKRLVEVETTNRNRISKLEGQIDEMLKSFTDYREQNINSTRNELQTMSETMSERIGSIQLMTVSFYAEAKSNYDENKQQLKQVYDDLKTNMSRIVSTLNQMADSRPIASNMIYDKEAKVEEHAIEQNRKERLSRTITHTTTHVLGHPSQMSTYNLGHPSQTSLNMLESDIKYIPTVPQVLPLNGVKHSIIVPPSSAAPAFYGKHTEINGISQFLRDSALEWYCQLRLSHRRPQTWKEFTELFLAQFNSPIRKARQEQEWDECKQKENETINEFLVRLRALWREQKPKETGRDLVKHLFCRMRNDLLNLIGIMHRNASLDEVITEVQQIEDILYRRAKGDRLVKQIKQATSSNAETSPNKRYDEDNTRRITPWSNKEDSFNSYRRIAKNHQVNEVTPSRNQTTAESNMTQQLESQGNYCYTCGGYGHWARDCPTQYGNYRQERNKPYPKNVIGALDERTSRAPM</sequence>
<name>A0A815DXH9_9BILA</name>
<dbReference type="Pfam" id="PF00098">
    <property type="entry name" value="zf-CCHC"/>
    <property type="match status" value="1"/>
</dbReference>
<protein>
    <recommendedName>
        <fullName evidence="3">CCHC-type domain-containing protein</fullName>
    </recommendedName>
</protein>
<feature type="compositionally biased region" description="Basic and acidic residues" evidence="2">
    <location>
        <begin position="368"/>
        <end position="378"/>
    </location>
</feature>
<evidence type="ECO:0000313" key="4">
    <source>
        <dbReference type="EMBL" id="CAF1048214.1"/>
    </source>
</evidence>
<keyword evidence="1" id="KW-0479">Metal-binding</keyword>
<reference evidence="5" key="1">
    <citation type="submission" date="2021-02" db="EMBL/GenBank/DDBJ databases">
        <authorList>
            <person name="Nowell W R."/>
        </authorList>
    </citation>
    <scope>NUCLEOTIDE SEQUENCE</scope>
</reference>
<organism evidence="5 8">
    <name type="scientific">Didymodactylos carnosus</name>
    <dbReference type="NCBI Taxonomy" id="1234261"/>
    <lineage>
        <taxon>Eukaryota</taxon>
        <taxon>Metazoa</taxon>
        <taxon>Spiralia</taxon>
        <taxon>Gnathifera</taxon>
        <taxon>Rotifera</taxon>
        <taxon>Eurotatoria</taxon>
        <taxon>Bdelloidea</taxon>
        <taxon>Philodinida</taxon>
        <taxon>Philodinidae</taxon>
        <taxon>Didymodactylos</taxon>
    </lineage>
</organism>
<accession>A0A815DXH9</accession>
<dbReference type="OrthoDB" id="10051592at2759"/>
<keyword evidence="1" id="KW-0863">Zinc-finger</keyword>
<dbReference type="EMBL" id="CAJNOK010007902">
    <property type="protein sequence ID" value="CAF1048214.1"/>
    <property type="molecule type" value="Genomic_DNA"/>
</dbReference>
<feature type="domain" description="CCHC-type" evidence="3">
    <location>
        <begin position="429"/>
        <end position="443"/>
    </location>
</feature>
<dbReference type="PANTHER" id="PTHR33223:SF6">
    <property type="entry name" value="CCHC-TYPE DOMAIN-CONTAINING PROTEIN"/>
    <property type="match status" value="1"/>
</dbReference>
<dbReference type="GO" id="GO:0008270">
    <property type="term" value="F:zinc ion binding"/>
    <property type="evidence" value="ECO:0007669"/>
    <property type="project" value="UniProtKB-KW"/>
</dbReference>
<dbReference type="SUPFAM" id="SSF57756">
    <property type="entry name" value="Retrovirus zinc finger-like domains"/>
    <property type="match status" value="1"/>
</dbReference>
<dbReference type="AlphaFoldDB" id="A0A815DXH9"/>
<evidence type="ECO:0000259" key="3">
    <source>
        <dbReference type="PROSITE" id="PS50158"/>
    </source>
</evidence>
<dbReference type="EMBL" id="CAJOBC010040437">
    <property type="protein sequence ID" value="CAF4141272.1"/>
    <property type="molecule type" value="Genomic_DNA"/>
</dbReference>
<dbReference type="GO" id="GO:0003676">
    <property type="term" value="F:nucleic acid binding"/>
    <property type="evidence" value="ECO:0007669"/>
    <property type="project" value="InterPro"/>
</dbReference>